<sequence>IKSLLCMIFIVLTAPVAAHAIARGAHRAGVKLCKGSVVDKYAEDKEGEAKSRIK</sequence>
<evidence type="ECO:0000313" key="1">
    <source>
        <dbReference type="EMBL" id="GAI26684.1"/>
    </source>
</evidence>
<dbReference type="PANTHER" id="PTHR34703">
    <property type="entry name" value="ANTIPORTER SUBUNIT MNHG2-RELATED"/>
    <property type="match status" value="1"/>
</dbReference>
<protein>
    <recommendedName>
        <fullName evidence="2">Cation:proton antiporter</fullName>
    </recommendedName>
</protein>
<feature type="non-terminal residue" evidence="1">
    <location>
        <position position="1"/>
    </location>
</feature>
<dbReference type="PANTHER" id="PTHR34703:SF1">
    <property type="entry name" value="ANTIPORTER SUBUNIT MNHG2-RELATED"/>
    <property type="match status" value="1"/>
</dbReference>
<organism evidence="1">
    <name type="scientific">marine sediment metagenome</name>
    <dbReference type="NCBI Taxonomy" id="412755"/>
    <lineage>
        <taxon>unclassified sequences</taxon>
        <taxon>metagenomes</taxon>
        <taxon>ecological metagenomes</taxon>
    </lineage>
</organism>
<dbReference type="GO" id="GO:0015385">
    <property type="term" value="F:sodium:proton antiporter activity"/>
    <property type="evidence" value="ECO:0007669"/>
    <property type="project" value="TreeGrafter"/>
</dbReference>
<dbReference type="EMBL" id="BARV01016406">
    <property type="protein sequence ID" value="GAI26684.1"/>
    <property type="molecule type" value="Genomic_DNA"/>
</dbReference>
<dbReference type="InterPro" id="IPR005133">
    <property type="entry name" value="PhaG_MnhG_YufB"/>
</dbReference>
<dbReference type="Pfam" id="PF03334">
    <property type="entry name" value="PhaG_MnhG_YufB"/>
    <property type="match status" value="1"/>
</dbReference>
<name>X1P6Z0_9ZZZZ</name>
<gene>
    <name evidence="1" type="ORF">S06H3_28163</name>
</gene>
<dbReference type="AlphaFoldDB" id="X1P6Z0"/>
<reference evidence="1" key="1">
    <citation type="journal article" date="2014" name="Front. Microbiol.">
        <title>High frequency of phylogenetically diverse reductive dehalogenase-homologous genes in deep subseafloor sedimentary metagenomes.</title>
        <authorList>
            <person name="Kawai M."/>
            <person name="Futagami T."/>
            <person name="Toyoda A."/>
            <person name="Takaki Y."/>
            <person name="Nishi S."/>
            <person name="Hori S."/>
            <person name="Arai W."/>
            <person name="Tsubouchi T."/>
            <person name="Morono Y."/>
            <person name="Uchiyama I."/>
            <person name="Ito T."/>
            <person name="Fujiyama A."/>
            <person name="Inagaki F."/>
            <person name="Takami H."/>
        </authorList>
    </citation>
    <scope>NUCLEOTIDE SEQUENCE</scope>
    <source>
        <strain evidence="1">Expedition CK06-06</strain>
    </source>
</reference>
<evidence type="ECO:0008006" key="2">
    <source>
        <dbReference type="Google" id="ProtNLM"/>
    </source>
</evidence>
<accession>X1P6Z0</accession>
<comment type="caution">
    <text evidence="1">The sequence shown here is derived from an EMBL/GenBank/DDBJ whole genome shotgun (WGS) entry which is preliminary data.</text>
</comment>
<proteinExistence type="predicted"/>